<sequence>MILSSTVHIPQSSFINLALLESYRPLLISNHSRHLQSQIHRPSSKPRKSKAPENMADWQEKDLEKIVKGWSIAMKYSKERLQRVHDLEDDQLDDAINDGHLVLETVCLFMHACVRRDQYKLPFQFWHILHAEYGIVVYPSAFSEHMDVQGLGTDVTFTEAYHGHIMMYGGTRGTKCPPRCPFEFMREPPPVYQKETPKIES</sequence>
<accession>A0A9P7HGX7</accession>
<comment type="caution">
    <text evidence="1">The sequence shown here is derived from an EMBL/GenBank/DDBJ whole genome shotgun (WGS) entry which is preliminary data.</text>
</comment>
<protein>
    <submittedName>
        <fullName evidence="1">Uncharacterized protein</fullName>
    </submittedName>
</protein>
<name>A0A9P7HGX7_9HYPO</name>
<gene>
    <name evidence="1" type="ORF">KAF25_008496</name>
</gene>
<dbReference type="EMBL" id="JAGPUO010000002">
    <property type="protein sequence ID" value="KAG5664762.1"/>
    <property type="molecule type" value="Genomic_DNA"/>
</dbReference>
<dbReference type="AlphaFoldDB" id="A0A9P7HGX7"/>
<reference evidence="1" key="1">
    <citation type="submission" date="2021-04" db="EMBL/GenBank/DDBJ databases">
        <title>Draft genome of Fusarium avenaceum strain F156N33, isolated from an atmospheric sample in Virginia.</title>
        <authorList>
            <person name="Yang S."/>
            <person name="Vinatzer B.A."/>
            <person name="Coleman J."/>
        </authorList>
    </citation>
    <scope>NUCLEOTIDE SEQUENCE</scope>
    <source>
        <strain evidence="1">F156N33</strain>
    </source>
</reference>
<evidence type="ECO:0000313" key="2">
    <source>
        <dbReference type="Proteomes" id="UP000782241"/>
    </source>
</evidence>
<keyword evidence="2" id="KW-1185">Reference proteome</keyword>
<proteinExistence type="predicted"/>
<organism evidence="1 2">
    <name type="scientific">Fusarium avenaceum</name>
    <dbReference type="NCBI Taxonomy" id="40199"/>
    <lineage>
        <taxon>Eukaryota</taxon>
        <taxon>Fungi</taxon>
        <taxon>Dikarya</taxon>
        <taxon>Ascomycota</taxon>
        <taxon>Pezizomycotina</taxon>
        <taxon>Sordariomycetes</taxon>
        <taxon>Hypocreomycetidae</taxon>
        <taxon>Hypocreales</taxon>
        <taxon>Nectriaceae</taxon>
        <taxon>Fusarium</taxon>
        <taxon>Fusarium tricinctum species complex</taxon>
    </lineage>
</organism>
<evidence type="ECO:0000313" key="1">
    <source>
        <dbReference type="EMBL" id="KAG5664762.1"/>
    </source>
</evidence>
<dbReference type="Proteomes" id="UP000782241">
    <property type="component" value="Unassembled WGS sequence"/>
</dbReference>